<dbReference type="InterPro" id="IPR020845">
    <property type="entry name" value="AMP-binding_CS"/>
</dbReference>
<evidence type="ECO:0000259" key="4">
    <source>
        <dbReference type="PROSITE" id="PS50075"/>
    </source>
</evidence>
<dbReference type="PROSITE" id="PS00455">
    <property type="entry name" value="AMP_BINDING"/>
    <property type="match status" value="1"/>
</dbReference>
<keyword evidence="2" id="KW-0597">Phosphoprotein</keyword>
<dbReference type="InterPro" id="IPR020806">
    <property type="entry name" value="PKS_PP-bd"/>
</dbReference>
<dbReference type="InterPro" id="IPR009081">
    <property type="entry name" value="PP-bd_ACP"/>
</dbReference>
<keyword evidence="3" id="KW-1133">Transmembrane helix</keyword>
<reference evidence="5 6" key="1">
    <citation type="journal article" date="2014" name="BMC Vet. Res.">
        <title>First report of Corynebacterium pseudotuberculosis from caseous lymphadenitis lesions in Black Alentejano pig (Sus scrofa domesticus).</title>
        <authorList>
            <person name="Oliveira M."/>
            <person name="Barroco C."/>
            <person name="Mottola C."/>
            <person name="Santos R."/>
            <person name="Lemsaddek A."/>
            <person name="Tavares L."/>
            <person name="Semedo-Lemsaddek T."/>
        </authorList>
    </citation>
    <scope>NUCLEOTIDE SEQUENCE [LARGE SCALE GENOMIC DNA]</scope>
    <source>
        <strain evidence="5 6">PO100/5</strain>
    </source>
</reference>
<reference evidence="5 6" key="2">
    <citation type="journal article" date="2020" name="Antonie Van Leeuwenhoek">
        <title>Phylogenomic characterisation of a novel corynebacterial species pathogenic to animals.</title>
        <authorList>
            <person name="Moller J."/>
            <person name="Musella L."/>
            <person name="Melnikov V."/>
            <person name="Geissdorfer W."/>
            <person name="Burkovski A."/>
            <person name="Sangal V."/>
        </authorList>
    </citation>
    <scope>NUCLEOTIDE SEQUENCE [LARGE SCALE GENOMIC DNA]</scope>
    <source>
        <strain evidence="5 6">PO100/5</strain>
    </source>
</reference>
<feature type="transmembrane region" description="Helical" evidence="3">
    <location>
        <begin position="598"/>
        <end position="616"/>
    </location>
</feature>
<feature type="transmembrane region" description="Helical" evidence="3">
    <location>
        <begin position="850"/>
        <end position="875"/>
    </location>
</feature>
<dbReference type="InterPro" id="IPR036736">
    <property type="entry name" value="ACP-like_sf"/>
</dbReference>
<dbReference type="GO" id="GO:0031177">
    <property type="term" value="F:phosphopantetheine binding"/>
    <property type="evidence" value="ECO:0007669"/>
    <property type="project" value="InterPro"/>
</dbReference>
<accession>A0A7U5K8F8</accession>
<dbReference type="Pfam" id="PF00501">
    <property type="entry name" value="AMP-binding"/>
    <property type="match status" value="1"/>
</dbReference>
<dbReference type="GO" id="GO:0044550">
    <property type="term" value="P:secondary metabolite biosynthetic process"/>
    <property type="evidence" value="ECO:0007669"/>
    <property type="project" value="TreeGrafter"/>
</dbReference>
<evidence type="ECO:0000313" key="5">
    <source>
        <dbReference type="EMBL" id="ARU45687.1"/>
    </source>
</evidence>
<dbReference type="GO" id="GO:0005737">
    <property type="term" value="C:cytoplasm"/>
    <property type="evidence" value="ECO:0007669"/>
    <property type="project" value="TreeGrafter"/>
</dbReference>
<reference evidence="5 6" key="4">
    <citation type="journal article" date="2020" name="PLoS ONE">
        <title>Taxonomic classification of strain PO100/5 shows a broader geographic distribution and genetic markers of the recently described Corynebacterium silvaticum.</title>
        <authorList>
            <person name="Viana M.V.C."/>
            <person name="Profeta R."/>
            <person name="da Silva A.L."/>
            <person name="Hurtado R."/>
            <person name="Cerqueira J.C."/>
            <person name="Ribeiro B.F.S."/>
            <person name="Almeida M.O."/>
            <person name="Morais-Rodrigues F."/>
            <person name="Soares S.C."/>
            <person name="Oliveira M."/>
            <person name="Tavares L."/>
            <person name="Figueiredo H."/>
            <person name="Wattam A.R."/>
            <person name="Barh D."/>
            <person name="Ghosh P."/>
            <person name="Silva A."/>
            <person name="Azevedo V."/>
        </authorList>
    </citation>
    <scope>NUCLEOTIDE SEQUENCE [LARGE SCALE GENOMIC DNA]</scope>
    <source>
        <strain evidence="5 6">PO100/5</strain>
    </source>
</reference>
<dbReference type="PROSITE" id="PS50075">
    <property type="entry name" value="CARRIER"/>
    <property type="match status" value="1"/>
</dbReference>
<dbReference type="Pfam" id="PF00550">
    <property type="entry name" value="PP-binding"/>
    <property type="match status" value="1"/>
</dbReference>
<dbReference type="InterPro" id="IPR011004">
    <property type="entry name" value="Trimer_LpxA-like_sf"/>
</dbReference>
<name>A0A7U5K8F8_9CORY</name>
<sequence>MGNPSPSDDRTYAIYGVETVPEPRTLVDVFRETVTSYPHATALVGTNESLTYSQLEGRVNNQVERLAKLGVGHGARIGIRVPSGTTDLYIAILATLCAGAAYVPVDWDDPDSRANTVWEEANVTAVYGAELSLDLRGNDLAPVEPCEPTVASDAWIIFTSGSTGKPKGVAVSHRSAAALVDAEARMYLVNDPLGPQDRVMAGLSVAFDASCEEMWLAWRYGAALVPAPRDIVRSADALGEWITKNKISAVSTVPTLASFWPTESLAAVRLLIFGGEALPVELVNRLAAPGRELWNTYGPTEATIICSGHLMEPMTDKEPVRIGRPVPGWELAIVDPETGEPVRWGETGELLVTGVGLGRYLDQEKDAEAYAPLESLGWERAYRTGDLVVADQEGIIFAGRADDQIKFGGRRMELGEIDRALASVPGVAAAAAAKQTTTAGSDVIVGYVVPEEDNGKPGTIDLHKARTHLSTVLPGGIAPTLCIVDELPMKTSGKVDRKALPWPLPDSRDSVEALPQHLRWLADKWIDQLGPVPIEADSSFFDLGGSSVAIAKLAIALRESHPALDIGALYDNPTLSTMAAYVDTLYNDTEQRPLPQKIPWWSGIVQFLVVCSIYTVNVARYVVGTIFVVWALGFFFSAAWVPTVPFWPVFIGMIVIFSTPGKILQAALVARVATFRIRPGDYPRGGWTHLRIWSAERFLAYLRLEPLLDTPSAPLLFRLFGCTVGKGTTLATFPPVTGLATIGEGSVLENEVDINGHWIDGDTFYLRPITIGDRVRVGMRTFVSPGSTVGDDVEIIPGSCVTGAVVEGRCYSGNPLSDNGPSRTSWPSQTPKEAITDGMVTGLGFFSHHLLYILGLSLLNVLPVLAVLPATFLILPTVINNFQYQEVFLILAAWTPVFAILTIVCWLALVIILVRLCSLLIRPGYFPIHSSTGWALWMTHTLLQKTLTSTYFVYAGWLTPAFLRLLGARVGKDTEISTVETIPHLTAIGDRCFLADHSMCTSARYNNGWVHVGTTVLGDGSFVGNSGIVGPDHDLPAESLVAVLSSTPERPGKGTSWLGRSTRQIPRAHIDADVARTFNPSTRLKVARAFVELFRLLPVIVTAYLDLLIVWLGTLAYMSGGRGWGGIQAVVLWAFPIVLGAGIIASVVPIVLKWLLIGRFTAGHRTLFSTFVWRGELIDNIAELLAVPSLIRMSLGSPLYNWWLRLMGTRIGRDVWCETWWLPEFDLITLSDRSTVNRGTVLQTHLFHDRVMALETVSLGTGATLGPNSFILPGSSIGDRATIGPGSLILRQDAIPNDSVWSGNPVSYVEDPKTITDFDNTTPRTLPKEAVLTS</sequence>
<gene>
    <name evidence="5" type="ORF">CBE74_03300</name>
</gene>
<dbReference type="InterPro" id="IPR012728">
    <property type="entry name" value="Pls/PosA_C"/>
</dbReference>
<dbReference type="GeneID" id="75007304"/>
<dbReference type="InterPro" id="IPR042099">
    <property type="entry name" value="ANL_N_sf"/>
</dbReference>
<feature type="domain" description="Carrier" evidence="4">
    <location>
        <begin position="512"/>
        <end position="586"/>
    </location>
</feature>
<feature type="transmembrane region" description="Helical" evidence="3">
    <location>
        <begin position="887"/>
        <end position="914"/>
    </location>
</feature>
<keyword evidence="1" id="KW-0596">Phosphopantetheine</keyword>
<feature type="transmembrane region" description="Helical" evidence="3">
    <location>
        <begin position="1093"/>
        <end position="1118"/>
    </location>
</feature>
<dbReference type="SUPFAM" id="SSF56801">
    <property type="entry name" value="Acetyl-CoA synthetase-like"/>
    <property type="match status" value="1"/>
</dbReference>
<dbReference type="SMART" id="SM00823">
    <property type="entry name" value="PKS_PP"/>
    <property type="match status" value="1"/>
</dbReference>
<dbReference type="KEGG" id="csil:CBE74_03300"/>
<dbReference type="SUPFAM" id="SSF51161">
    <property type="entry name" value="Trimeric LpxA-like enzymes"/>
    <property type="match status" value="3"/>
</dbReference>
<proteinExistence type="predicted"/>
<dbReference type="Proteomes" id="UP000195652">
    <property type="component" value="Chromosome"/>
</dbReference>
<dbReference type="CDD" id="cd05930">
    <property type="entry name" value="A_NRPS"/>
    <property type="match status" value="1"/>
</dbReference>
<keyword evidence="3" id="KW-0472">Membrane</keyword>
<dbReference type="Gene3D" id="3.40.50.12780">
    <property type="entry name" value="N-terminal domain of ligase-like"/>
    <property type="match status" value="1"/>
</dbReference>
<dbReference type="RefSeq" id="WP_087453533.1">
    <property type="nucleotide sequence ID" value="NZ_CP021417.2"/>
</dbReference>
<dbReference type="Gene3D" id="3.30.300.30">
    <property type="match status" value="1"/>
</dbReference>
<evidence type="ECO:0000256" key="2">
    <source>
        <dbReference type="ARBA" id="ARBA00022553"/>
    </source>
</evidence>
<dbReference type="PANTHER" id="PTHR45527">
    <property type="entry name" value="NONRIBOSOMAL PEPTIDE SYNTHETASE"/>
    <property type="match status" value="1"/>
</dbReference>
<dbReference type="InterPro" id="IPR000873">
    <property type="entry name" value="AMP-dep_synth/lig_dom"/>
</dbReference>
<protein>
    <submittedName>
        <fullName evidence="5">AMP-binding protein</fullName>
    </submittedName>
</protein>
<feature type="transmembrane region" description="Helical" evidence="3">
    <location>
        <begin position="647"/>
        <end position="670"/>
    </location>
</feature>
<evidence type="ECO:0000256" key="1">
    <source>
        <dbReference type="ARBA" id="ARBA00022450"/>
    </source>
</evidence>
<evidence type="ECO:0000256" key="3">
    <source>
        <dbReference type="SAM" id="Phobius"/>
    </source>
</evidence>
<feature type="transmembrane region" description="Helical" evidence="3">
    <location>
        <begin position="621"/>
        <end position="641"/>
    </location>
</feature>
<dbReference type="SUPFAM" id="SSF47336">
    <property type="entry name" value="ACP-like"/>
    <property type="match status" value="1"/>
</dbReference>
<organism evidence="5 6">
    <name type="scientific">Corynebacterium silvaticum</name>
    <dbReference type="NCBI Taxonomy" id="2320431"/>
    <lineage>
        <taxon>Bacteria</taxon>
        <taxon>Bacillati</taxon>
        <taxon>Actinomycetota</taxon>
        <taxon>Actinomycetes</taxon>
        <taxon>Mycobacteriales</taxon>
        <taxon>Corynebacteriaceae</taxon>
        <taxon>Corynebacterium</taxon>
    </lineage>
</organism>
<dbReference type="InterPro" id="IPR045851">
    <property type="entry name" value="AMP-bd_C_sf"/>
</dbReference>
<feature type="transmembrane region" description="Helical" evidence="3">
    <location>
        <begin position="1130"/>
        <end position="1156"/>
    </location>
</feature>
<dbReference type="Gene3D" id="1.10.1200.10">
    <property type="entry name" value="ACP-like"/>
    <property type="match status" value="1"/>
</dbReference>
<dbReference type="PANTHER" id="PTHR45527:SF1">
    <property type="entry name" value="FATTY ACID SYNTHASE"/>
    <property type="match status" value="1"/>
</dbReference>
<evidence type="ECO:0000313" key="6">
    <source>
        <dbReference type="Proteomes" id="UP000195652"/>
    </source>
</evidence>
<dbReference type="GO" id="GO:0043041">
    <property type="term" value="P:amino acid activation for nonribosomal peptide biosynthetic process"/>
    <property type="evidence" value="ECO:0007669"/>
    <property type="project" value="TreeGrafter"/>
</dbReference>
<dbReference type="EMBL" id="CP021417">
    <property type="protein sequence ID" value="ARU45687.1"/>
    <property type="molecule type" value="Genomic_DNA"/>
</dbReference>
<keyword evidence="6" id="KW-1185">Reference proteome</keyword>
<keyword evidence="3" id="KW-0812">Transmembrane</keyword>
<dbReference type="Gene3D" id="2.160.10.10">
    <property type="entry name" value="Hexapeptide repeat proteins"/>
    <property type="match status" value="2"/>
</dbReference>
<reference evidence="5 6" key="3">
    <citation type="journal article" date="2020" name="Int. J. Syst. Evol. Microbiol.">
        <title>Corynebacterium silvaticum sp. nov., a unique group of NTTB corynebacteria in wild boar and roe deer.</title>
        <authorList>
            <person name="Dangel A."/>
            <person name="Berger A."/>
            <person name="Rau J."/>
            <person name="Eisenberg T."/>
            <person name="Kampfer P."/>
            <person name="Margos G."/>
            <person name="Contzen M."/>
            <person name="Busse H.J."/>
            <person name="Konrad R."/>
            <person name="Peters M."/>
            <person name="Sting R."/>
            <person name="Sing A."/>
        </authorList>
    </citation>
    <scope>NUCLEOTIDE SEQUENCE [LARGE SCALE GENOMIC DNA]</scope>
    <source>
        <strain evidence="5 6">PO100/5</strain>
    </source>
</reference>
<dbReference type="NCBIfam" id="TIGR02353">
    <property type="entry name" value="NRPS_term_dom"/>
    <property type="match status" value="1"/>
</dbReference>